<evidence type="ECO:0000313" key="3">
    <source>
        <dbReference type="EMBL" id="MBR9970646.1"/>
    </source>
</evidence>
<feature type="domain" description="Phytase-like" evidence="2">
    <location>
        <begin position="58"/>
        <end position="295"/>
    </location>
</feature>
<name>A0ABS5I880_9PROT</name>
<feature type="chain" id="PRO_5045089116" evidence="1">
    <location>
        <begin position="19"/>
        <end position="309"/>
    </location>
</feature>
<sequence>MRPIILLLLLFLPAGCLARGDETLVATPLPLSGQNPEMTDVGKIQVLGLWRLTAPQSWFGGISGIAWDADEIVAVSDTGSWLRFAVHVDALGRPQAVGDLRGGRLGGVGSDKAEGDAEDITADGNGNWLVAFERRHRVWRYGADLAQGWENVALATQTQALGANEGIESMTRLGDGRLLLIAEGQDDAATSPAWIGRPGQWQSLDFPHHGRFRPTAAAALPDGGVLVLERRYTLPGGPAMRLRRIAAADLRGGRLEGEELVVLEPPLAVDNFEALAVRPRADGRLVATILSDDNFNPLQSTLMLTVLLP</sequence>
<evidence type="ECO:0000313" key="4">
    <source>
        <dbReference type="Proteomes" id="UP000680714"/>
    </source>
</evidence>
<dbReference type="Proteomes" id="UP000680714">
    <property type="component" value="Unassembled WGS sequence"/>
</dbReference>
<dbReference type="SUPFAM" id="SSF101898">
    <property type="entry name" value="NHL repeat"/>
    <property type="match status" value="1"/>
</dbReference>
<comment type="caution">
    <text evidence="3">The sequence shown here is derived from an EMBL/GenBank/DDBJ whole genome shotgun (WGS) entry which is preliminary data.</text>
</comment>
<keyword evidence="4" id="KW-1185">Reference proteome</keyword>
<gene>
    <name evidence="3" type="ORF">KEC16_02830</name>
</gene>
<evidence type="ECO:0000259" key="2">
    <source>
        <dbReference type="Pfam" id="PF13449"/>
    </source>
</evidence>
<protein>
    <submittedName>
        <fullName evidence="3">Esterase-like activity of phytase family protein</fullName>
    </submittedName>
</protein>
<reference evidence="3 4" key="1">
    <citation type="submission" date="2021-04" db="EMBL/GenBank/DDBJ databases">
        <title>Magnetospirillum sulfuroxidans sp. nov., a facultative chemolithoautotrophic sulfur-oxidizing alphaproteobacterium isolated from freshwater sediment and proposals for Paramagetospirillum gen. nov., and Magnetospirillaceae fam. nov.</title>
        <authorList>
            <person name="Koziaeva V."/>
            <person name="Geelhoed J.S."/>
            <person name="Sorokin D.Y."/>
            <person name="Grouzdev D.S."/>
        </authorList>
    </citation>
    <scope>NUCLEOTIDE SEQUENCE [LARGE SCALE GENOMIC DNA]</scope>
    <source>
        <strain evidence="3 4">J10</strain>
    </source>
</reference>
<dbReference type="PIRSF" id="PIRSF031900">
    <property type="entry name" value="UCP031900"/>
    <property type="match status" value="1"/>
</dbReference>
<dbReference type="InterPro" id="IPR014567">
    <property type="entry name" value="UCP031900"/>
</dbReference>
<dbReference type="EMBL" id="JAGTUF010000001">
    <property type="protein sequence ID" value="MBR9970646.1"/>
    <property type="molecule type" value="Genomic_DNA"/>
</dbReference>
<feature type="signal peptide" evidence="1">
    <location>
        <begin position="1"/>
        <end position="18"/>
    </location>
</feature>
<accession>A0ABS5I880</accession>
<evidence type="ECO:0000256" key="1">
    <source>
        <dbReference type="SAM" id="SignalP"/>
    </source>
</evidence>
<dbReference type="RefSeq" id="WP_211546123.1">
    <property type="nucleotide sequence ID" value="NZ_JAGTUF010000001.1"/>
</dbReference>
<dbReference type="Pfam" id="PF13449">
    <property type="entry name" value="Phytase-like"/>
    <property type="match status" value="1"/>
</dbReference>
<proteinExistence type="predicted"/>
<keyword evidence="1" id="KW-0732">Signal</keyword>
<dbReference type="InterPro" id="IPR027372">
    <property type="entry name" value="Phytase-like_dom"/>
</dbReference>
<organism evidence="3 4">
    <name type="scientific">Magnetospirillum sulfuroxidans</name>
    <dbReference type="NCBI Taxonomy" id="611300"/>
    <lineage>
        <taxon>Bacteria</taxon>
        <taxon>Pseudomonadati</taxon>
        <taxon>Pseudomonadota</taxon>
        <taxon>Alphaproteobacteria</taxon>
        <taxon>Rhodospirillales</taxon>
        <taxon>Rhodospirillaceae</taxon>
        <taxon>Magnetospirillum</taxon>
    </lineage>
</organism>